<dbReference type="PROSITE" id="PS51012">
    <property type="entry name" value="ABC_TM2"/>
    <property type="match status" value="1"/>
</dbReference>
<dbReference type="PIRSF" id="PIRSF006648">
    <property type="entry name" value="DrrB"/>
    <property type="match status" value="1"/>
</dbReference>
<feature type="transmembrane region" description="Helical" evidence="5">
    <location>
        <begin position="105"/>
        <end position="132"/>
    </location>
</feature>
<dbReference type="GeneID" id="5055240"/>
<keyword evidence="2 5" id="KW-0812">Transmembrane</keyword>
<evidence type="ECO:0000313" key="8">
    <source>
        <dbReference type="Proteomes" id="UP000554766"/>
    </source>
</evidence>
<evidence type="ECO:0000313" key="7">
    <source>
        <dbReference type="EMBL" id="NYR16038.1"/>
    </source>
</evidence>
<dbReference type="PANTHER" id="PTHR43229">
    <property type="entry name" value="NODULATION PROTEIN J"/>
    <property type="match status" value="1"/>
</dbReference>
<keyword evidence="4 5" id="KW-0472">Membrane</keyword>
<evidence type="ECO:0000256" key="2">
    <source>
        <dbReference type="ARBA" id="ARBA00022692"/>
    </source>
</evidence>
<feature type="transmembrane region" description="Helical" evidence="5">
    <location>
        <begin position="138"/>
        <end position="162"/>
    </location>
</feature>
<accession>A0A7L4PAT2</accession>
<feature type="transmembrane region" description="Helical" evidence="5">
    <location>
        <begin position="230"/>
        <end position="249"/>
    </location>
</feature>
<comment type="caution">
    <text evidence="7">The sequence shown here is derived from an EMBL/GenBank/DDBJ whole genome shotgun (WGS) entry which is preliminary data.</text>
</comment>
<feature type="transmembrane region" description="Helical" evidence="5">
    <location>
        <begin position="21"/>
        <end position="38"/>
    </location>
</feature>
<organism evidence="7 8">
    <name type="scientific">Pyrobaculum arsenaticum</name>
    <dbReference type="NCBI Taxonomy" id="121277"/>
    <lineage>
        <taxon>Archaea</taxon>
        <taxon>Thermoproteota</taxon>
        <taxon>Thermoprotei</taxon>
        <taxon>Thermoproteales</taxon>
        <taxon>Thermoproteaceae</taxon>
        <taxon>Pyrobaculum</taxon>
    </lineage>
</organism>
<evidence type="ECO:0000256" key="1">
    <source>
        <dbReference type="ARBA" id="ARBA00004141"/>
    </source>
</evidence>
<reference evidence="7 8" key="1">
    <citation type="journal article" date="2020" name="Nat. Commun.">
        <title>The structures of two archaeal type IV pili illuminate evolutionary relationships.</title>
        <authorList>
            <person name="Wang F."/>
            <person name="Baquero D.P."/>
            <person name="Su Z."/>
            <person name="Beltran L.C."/>
            <person name="Prangishvili D."/>
            <person name="Krupovic M."/>
            <person name="Egelman E.H."/>
        </authorList>
    </citation>
    <scope>NUCLEOTIDE SEQUENCE [LARGE SCALE GENOMIC DNA]</scope>
    <source>
        <strain evidence="7 8">2GA</strain>
    </source>
</reference>
<dbReference type="Pfam" id="PF01061">
    <property type="entry name" value="ABC2_membrane"/>
    <property type="match status" value="1"/>
</dbReference>
<evidence type="ECO:0000259" key="6">
    <source>
        <dbReference type="PROSITE" id="PS51012"/>
    </source>
</evidence>
<dbReference type="RefSeq" id="WP_011901620.1">
    <property type="nucleotide sequence ID" value="NZ_JAAVJF010000004.1"/>
</dbReference>
<feature type="transmembrane region" description="Helical" evidence="5">
    <location>
        <begin position="174"/>
        <end position="191"/>
    </location>
</feature>
<dbReference type="InterPro" id="IPR000412">
    <property type="entry name" value="ABC_2_transport"/>
</dbReference>
<dbReference type="Proteomes" id="UP000554766">
    <property type="component" value="Unassembled WGS sequence"/>
</dbReference>
<evidence type="ECO:0000256" key="3">
    <source>
        <dbReference type="ARBA" id="ARBA00022989"/>
    </source>
</evidence>
<dbReference type="InterPro" id="IPR051784">
    <property type="entry name" value="Nod_factor_ABC_transporter"/>
</dbReference>
<comment type="subcellular location">
    <subcellularLocation>
        <location evidence="1">Membrane</location>
        <topology evidence="1">Multi-pass membrane protein</topology>
    </subcellularLocation>
</comment>
<dbReference type="InterPro" id="IPR047817">
    <property type="entry name" value="ABC2_TM_bact-type"/>
</dbReference>
<evidence type="ECO:0000256" key="4">
    <source>
        <dbReference type="ARBA" id="ARBA00023136"/>
    </source>
</evidence>
<dbReference type="AlphaFoldDB" id="A0A7L4PAT2"/>
<dbReference type="GO" id="GO:0043190">
    <property type="term" value="C:ATP-binding cassette (ABC) transporter complex"/>
    <property type="evidence" value="ECO:0007669"/>
    <property type="project" value="InterPro"/>
</dbReference>
<keyword evidence="8" id="KW-1185">Reference proteome</keyword>
<name>A0A7L4PAT2_9CREN</name>
<feature type="domain" description="ABC transmembrane type-2" evidence="6">
    <location>
        <begin position="21"/>
        <end position="252"/>
    </location>
</feature>
<dbReference type="InterPro" id="IPR013525">
    <property type="entry name" value="ABC2_TM"/>
</dbReference>
<keyword evidence="3 5" id="KW-1133">Transmembrane helix</keyword>
<proteinExistence type="predicted"/>
<dbReference type="GO" id="GO:0140359">
    <property type="term" value="F:ABC-type transporter activity"/>
    <property type="evidence" value="ECO:0007669"/>
    <property type="project" value="InterPro"/>
</dbReference>
<gene>
    <name evidence="7" type="ORF">HC235_08870</name>
</gene>
<dbReference type="PANTHER" id="PTHR43229:SF3">
    <property type="entry name" value="ABC-TYPE MULTIDRUG TRANSPORT SYSTEM, PERMEASE COMPONENT"/>
    <property type="match status" value="1"/>
</dbReference>
<feature type="transmembrane region" description="Helical" evidence="5">
    <location>
        <begin position="58"/>
        <end position="84"/>
    </location>
</feature>
<dbReference type="OMA" id="LHQRERF"/>
<dbReference type="EMBL" id="JAAVJF010000004">
    <property type="protein sequence ID" value="NYR16038.1"/>
    <property type="molecule type" value="Genomic_DNA"/>
</dbReference>
<protein>
    <submittedName>
        <fullName evidence="7">ABC transporter permease</fullName>
    </submittedName>
</protein>
<evidence type="ECO:0000256" key="5">
    <source>
        <dbReference type="SAM" id="Phobius"/>
    </source>
</evidence>
<sequence length="256" mass="27878">MINQLYALYKREALKLFRSRFMWAMILAQPLMWIIFFGNSLAGLPKGFLAQYFGVDNYLAYMLPGMVTISMMTAGTFASISIVIDRRLGYLKRVLTTPTPRSAVFLAKALGGMTRGLLMVPVILALGALLGVHYKIDWGALVVWLAGLLALGIGFSSLFAVFTSNTSDVHAPGVIANFITMPLMFTSTAIFPREFFPTWLKALSEVNPLTYATELGREALIYGSAPNTTALAALALFAVTTTAIGIVMVETQLSPD</sequence>